<gene>
    <name evidence="2" type="ORF">METBIDRAFT_179508</name>
</gene>
<evidence type="ECO:0000313" key="3">
    <source>
        <dbReference type="Proteomes" id="UP000092555"/>
    </source>
</evidence>
<feature type="compositionally biased region" description="Basic and acidic residues" evidence="1">
    <location>
        <begin position="245"/>
        <end position="257"/>
    </location>
</feature>
<dbReference type="OrthoDB" id="4085791at2759"/>
<feature type="region of interest" description="Disordered" evidence="1">
    <location>
        <begin position="87"/>
        <end position="114"/>
    </location>
</feature>
<proteinExistence type="predicted"/>
<dbReference type="AlphaFoldDB" id="A0A1A0HBN3"/>
<dbReference type="RefSeq" id="XP_018711797.1">
    <property type="nucleotide sequence ID" value="XM_018854754.1"/>
</dbReference>
<reference evidence="2 3" key="1">
    <citation type="submission" date="2016-05" db="EMBL/GenBank/DDBJ databases">
        <title>Comparative genomics of biotechnologically important yeasts.</title>
        <authorList>
            <consortium name="DOE Joint Genome Institute"/>
            <person name="Riley R."/>
            <person name="Haridas S."/>
            <person name="Wolfe K.H."/>
            <person name="Lopes M.R."/>
            <person name="Hittinger C.T."/>
            <person name="Goker M."/>
            <person name="Salamov A."/>
            <person name="Wisecaver J."/>
            <person name="Long T.M."/>
            <person name="Aerts A.L."/>
            <person name="Barry K."/>
            <person name="Choi C."/>
            <person name="Clum A."/>
            <person name="Coughlan A.Y."/>
            <person name="Deshpande S."/>
            <person name="Douglass A.P."/>
            <person name="Hanson S.J."/>
            <person name="Klenk H.-P."/>
            <person name="LaButti K."/>
            <person name="Lapidus A."/>
            <person name="Lindquist E."/>
            <person name="Lipzen A."/>
            <person name="Meier-kolthoff J.P."/>
            <person name="Ohm R.A."/>
            <person name="Otillar R.P."/>
            <person name="Pangilinan J."/>
            <person name="Peng Y."/>
            <person name="Rokas A."/>
            <person name="Rosa C.A."/>
            <person name="Scheuner C."/>
            <person name="Sibirny A.A."/>
            <person name="Slot J.C."/>
            <person name="Stielow J.B."/>
            <person name="Sun H."/>
            <person name="Kurtzman C.P."/>
            <person name="Blackwell M."/>
            <person name="Grigoriev I.V."/>
            <person name="Jeffries T.W."/>
        </authorList>
    </citation>
    <scope>NUCLEOTIDE SEQUENCE [LARGE SCALE GENOMIC DNA]</scope>
    <source>
        <strain evidence="2 3">NRRL YB-4993</strain>
    </source>
</reference>
<dbReference type="Proteomes" id="UP000092555">
    <property type="component" value="Unassembled WGS sequence"/>
</dbReference>
<sequence length="480" mass="53345">MATKPDIATNFASQNLLSENKKKYGDLKRQQKTISSLPRTLRVNRRNKYSVVNQNSTSAKYKTGFVPVKSPGSKLLSFSAPVLLSSPKRVRRRRRQASRQSSLSERTFRKDPNGTRSKIRAIPIAVGGALIKKSTCSLRKVMAEKIQKTTEVWLPSLKMSNLTHWERPFSRPLNAIEQVLNDEIVEPTSSYLCGFRQFLNCKLESTFAGKSPTNSRSIQNAETPQTLGEVVVEGTNQGQPRGPTHKIDHQEETDGDKKRGRSKFRRLAQVGTYAKLFVQKLKIKSLIGRGGSDDNFAEIDVPNIPSPSSDTLKALRRSKAPMVLLSACLSFLFGLPIRPYPPAKRGPQMIMTPILTSTYNNLLLSPGKEIYLADTADSTDLRSERMKQILRVRFSMNNGQVVGDGRTVYRKPSHGLADLTSGGIPLTPMSCILEQDPDFESFMLPLDSGYTLQSPGSNEVDHGYIPKSSGTFSEFGYQVA</sequence>
<accession>A0A1A0HBN3</accession>
<evidence type="ECO:0000256" key="1">
    <source>
        <dbReference type="SAM" id="MobiDB-lite"/>
    </source>
</evidence>
<protein>
    <submittedName>
        <fullName evidence="2">Uncharacterized protein</fullName>
    </submittedName>
</protein>
<keyword evidence="3" id="KW-1185">Reference proteome</keyword>
<dbReference type="GeneID" id="30027730"/>
<feature type="region of interest" description="Disordered" evidence="1">
    <location>
        <begin position="234"/>
        <end position="261"/>
    </location>
</feature>
<evidence type="ECO:0000313" key="2">
    <source>
        <dbReference type="EMBL" id="OBA21287.1"/>
    </source>
</evidence>
<organism evidence="2 3">
    <name type="scientific">Metschnikowia bicuspidata var. bicuspidata NRRL YB-4993</name>
    <dbReference type="NCBI Taxonomy" id="869754"/>
    <lineage>
        <taxon>Eukaryota</taxon>
        <taxon>Fungi</taxon>
        <taxon>Dikarya</taxon>
        <taxon>Ascomycota</taxon>
        <taxon>Saccharomycotina</taxon>
        <taxon>Pichiomycetes</taxon>
        <taxon>Metschnikowiaceae</taxon>
        <taxon>Metschnikowia</taxon>
    </lineage>
</organism>
<dbReference type="EMBL" id="LXTC01000003">
    <property type="protein sequence ID" value="OBA21287.1"/>
    <property type="molecule type" value="Genomic_DNA"/>
</dbReference>
<comment type="caution">
    <text evidence="2">The sequence shown here is derived from an EMBL/GenBank/DDBJ whole genome shotgun (WGS) entry which is preliminary data.</text>
</comment>
<name>A0A1A0HBN3_9ASCO</name>
<feature type="compositionally biased region" description="Basic residues" evidence="1">
    <location>
        <begin position="88"/>
        <end position="97"/>
    </location>
</feature>